<protein>
    <recommendedName>
        <fullName evidence="4">Leucine-binding protein domain-containing protein</fullName>
    </recommendedName>
</protein>
<dbReference type="SUPFAM" id="SSF53822">
    <property type="entry name" value="Periplasmic binding protein-like I"/>
    <property type="match status" value="1"/>
</dbReference>
<gene>
    <name evidence="5" type="ORF">FHP25_14965</name>
</gene>
<accession>A0A5C8PLU6</accession>
<dbReference type="PANTHER" id="PTHR30483:SF37">
    <property type="entry name" value="ABC TRANSPORTER SUBSTRATE-BINDING PROTEIN"/>
    <property type="match status" value="1"/>
</dbReference>
<comment type="caution">
    <text evidence="5">The sequence shown here is derived from an EMBL/GenBank/DDBJ whole genome shotgun (WGS) entry which is preliminary data.</text>
</comment>
<evidence type="ECO:0000256" key="2">
    <source>
        <dbReference type="ARBA" id="ARBA00022729"/>
    </source>
</evidence>
<evidence type="ECO:0000313" key="6">
    <source>
        <dbReference type="Proteomes" id="UP000321638"/>
    </source>
</evidence>
<evidence type="ECO:0000256" key="3">
    <source>
        <dbReference type="ARBA" id="ARBA00022970"/>
    </source>
</evidence>
<keyword evidence="2" id="KW-0732">Signal</keyword>
<evidence type="ECO:0000313" key="5">
    <source>
        <dbReference type="EMBL" id="TXL75179.1"/>
    </source>
</evidence>
<dbReference type="Gene3D" id="3.40.50.2300">
    <property type="match status" value="2"/>
</dbReference>
<dbReference type="Proteomes" id="UP000321638">
    <property type="component" value="Unassembled WGS sequence"/>
</dbReference>
<sequence length="460" mass="50308">MTVQLDRRSFLNTLGVTMGAAAAATAVPPIVPAAAQTSPPPKGSIPSTPLKFGHMTFLTGPGAVLGEPSLKGHLLAAEEINARGGILGKRKIETITADENAGTDANVKELRRMKLSEKIDMFTGVISSGNTPALGPVAEELSVLTIFVDGCTDFLWDKAVPNPKYTFRITNIQSADGVTCAVAAAQTWPTAKKIAHIHPDYSYGRNAFDHFMIAYKKMVPGAEVVSEGWPKLGTTDFTAHITKTISSNPDLIVSSVWGGDYVALYKQALRFGMFNNAKFASTIAFGVAPHAIGKDHPEGVIAGVHSNYYFTFPPGNRWPANKIFVEKYFKRWNEYPNFQSDGAYHTLHMYKTAVEKANRLVGGWPDEEAVISQLEGMYFETAAGYLYIRPDNHQGYKDAVTGFSKNVAEYQFQTLDPARMITIPIRNITAPPHWPKPGNGHNDPTATYNWIKETWPQVAA</sequence>
<dbReference type="InterPro" id="IPR028081">
    <property type="entry name" value="Leu-bd"/>
</dbReference>
<dbReference type="Pfam" id="PF13458">
    <property type="entry name" value="Peripla_BP_6"/>
    <property type="match status" value="1"/>
</dbReference>
<dbReference type="AlphaFoldDB" id="A0A5C8PLU6"/>
<keyword evidence="3" id="KW-0813">Transport</keyword>
<proteinExistence type="inferred from homology"/>
<dbReference type="InterPro" id="IPR051010">
    <property type="entry name" value="BCAA_transport"/>
</dbReference>
<keyword evidence="6" id="KW-1185">Reference proteome</keyword>
<name>A0A5C8PLU6_9HYPH</name>
<dbReference type="CDD" id="cd06330">
    <property type="entry name" value="PBP1_As_SBP-like"/>
    <property type="match status" value="1"/>
</dbReference>
<keyword evidence="3" id="KW-0029">Amino-acid transport</keyword>
<dbReference type="InterPro" id="IPR028082">
    <property type="entry name" value="Peripla_BP_I"/>
</dbReference>
<evidence type="ECO:0000259" key="4">
    <source>
        <dbReference type="Pfam" id="PF13458"/>
    </source>
</evidence>
<dbReference type="InterPro" id="IPR006311">
    <property type="entry name" value="TAT_signal"/>
</dbReference>
<dbReference type="PANTHER" id="PTHR30483">
    <property type="entry name" value="LEUCINE-SPECIFIC-BINDING PROTEIN"/>
    <property type="match status" value="1"/>
</dbReference>
<feature type="domain" description="Leucine-binding protein" evidence="4">
    <location>
        <begin position="49"/>
        <end position="398"/>
    </location>
</feature>
<organism evidence="5 6">
    <name type="scientific">Vineibacter terrae</name>
    <dbReference type="NCBI Taxonomy" id="2586908"/>
    <lineage>
        <taxon>Bacteria</taxon>
        <taxon>Pseudomonadati</taxon>
        <taxon>Pseudomonadota</taxon>
        <taxon>Alphaproteobacteria</taxon>
        <taxon>Hyphomicrobiales</taxon>
        <taxon>Vineibacter</taxon>
    </lineage>
</organism>
<reference evidence="5 6" key="1">
    <citation type="submission" date="2019-06" db="EMBL/GenBank/DDBJ databases">
        <title>New taxonomy in bacterial strain CC-CFT640, isolated from vineyard.</title>
        <authorList>
            <person name="Lin S.-Y."/>
            <person name="Tsai C.-F."/>
            <person name="Young C.-C."/>
        </authorList>
    </citation>
    <scope>NUCLEOTIDE SEQUENCE [LARGE SCALE GENOMIC DNA]</scope>
    <source>
        <strain evidence="5 6">CC-CFT640</strain>
    </source>
</reference>
<dbReference type="RefSeq" id="WP_147847750.1">
    <property type="nucleotide sequence ID" value="NZ_VDUZ01000015.1"/>
</dbReference>
<dbReference type="OrthoDB" id="9783240at2"/>
<dbReference type="GO" id="GO:0006865">
    <property type="term" value="P:amino acid transport"/>
    <property type="evidence" value="ECO:0007669"/>
    <property type="project" value="UniProtKB-KW"/>
</dbReference>
<dbReference type="PROSITE" id="PS51318">
    <property type="entry name" value="TAT"/>
    <property type="match status" value="1"/>
</dbReference>
<evidence type="ECO:0000256" key="1">
    <source>
        <dbReference type="ARBA" id="ARBA00010062"/>
    </source>
</evidence>
<dbReference type="EMBL" id="VDUZ01000015">
    <property type="protein sequence ID" value="TXL75179.1"/>
    <property type="molecule type" value="Genomic_DNA"/>
</dbReference>
<comment type="similarity">
    <text evidence="1">Belongs to the leucine-binding protein family.</text>
</comment>